<protein>
    <submittedName>
        <fullName evidence="2">Uncharacterized protein</fullName>
    </submittedName>
</protein>
<sequence>MIYVKKIYKIAFFITFSIIMIVIGLGIGVFTLECNTGYLEKTISELQNASKRKTEIIQTLLGMNSIWNKELNVYNEAWNQLRESNITGAERNMDTVDEINIELQEKSDLLVKQLEELKDAGYDNIQSIDYWEK</sequence>
<accession>A0A1F4UXN2</accession>
<organism evidence="2 3">
    <name type="scientific">candidate division WWE3 bacterium RBG_16_37_10</name>
    <dbReference type="NCBI Taxonomy" id="1802610"/>
    <lineage>
        <taxon>Bacteria</taxon>
        <taxon>Katanobacteria</taxon>
    </lineage>
</organism>
<evidence type="ECO:0000313" key="3">
    <source>
        <dbReference type="Proteomes" id="UP000177371"/>
    </source>
</evidence>
<proteinExistence type="predicted"/>
<dbReference type="Proteomes" id="UP000177371">
    <property type="component" value="Unassembled WGS sequence"/>
</dbReference>
<evidence type="ECO:0000256" key="1">
    <source>
        <dbReference type="SAM" id="Phobius"/>
    </source>
</evidence>
<reference evidence="2 3" key="1">
    <citation type="journal article" date="2016" name="Nat. Commun.">
        <title>Thousands of microbial genomes shed light on interconnected biogeochemical processes in an aquifer system.</title>
        <authorList>
            <person name="Anantharaman K."/>
            <person name="Brown C.T."/>
            <person name="Hug L.A."/>
            <person name="Sharon I."/>
            <person name="Castelle C.J."/>
            <person name="Probst A.J."/>
            <person name="Thomas B.C."/>
            <person name="Singh A."/>
            <person name="Wilkins M.J."/>
            <person name="Karaoz U."/>
            <person name="Brodie E.L."/>
            <person name="Williams K.H."/>
            <person name="Hubbard S.S."/>
            <person name="Banfield J.F."/>
        </authorList>
    </citation>
    <scope>NUCLEOTIDE SEQUENCE [LARGE SCALE GENOMIC DNA]</scope>
</reference>
<feature type="transmembrane region" description="Helical" evidence="1">
    <location>
        <begin position="12"/>
        <end position="32"/>
    </location>
</feature>
<gene>
    <name evidence="2" type="ORF">A2W32_05270</name>
</gene>
<keyword evidence="1" id="KW-0472">Membrane</keyword>
<comment type="caution">
    <text evidence="2">The sequence shown here is derived from an EMBL/GenBank/DDBJ whole genome shotgun (WGS) entry which is preliminary data.</text>
</comment>
<keyword evidence="1" id="KW-0812">Transmembrane</keyword>
<dbReference type="EMBL" id="MEUT01000044">
    <property type="protein sequence ID" value="OGC49725.1"/>
    <property type="molecule type" value="Genomic_DNA"/>
</dbReference>
<keyword evidence="1" id="KW-1133">Transmembrane helix</keyword>
<name>A0A1F4UXN2_UNCKA</name>
<evidence type="ECO:0000313" key="2">
    <source>
        <dbReference type="EMBL" id="OGC49725.1"/>
    </source>
</evidence>
<dbReference type="AlphaFoldDB" id="A0A1F4UXN2"/>